<dbReference type="AlphaFoldDB" id="A0AAC8YZ57"/>
<evidence type="ECO:0000313" key="1">
    <source>
        <dbReference type="EMBL" id="AMU88958.1"/>
    </source>
</evidence>
<protein>
    <submittedName>
        <fullName evidence="1">Uncharacterized protein</fullName>
    </submittedName>
</protein>
<name>A0AAC8YZ57_SPHMC</name>
<dbReference type="Proteomes" id="UP000076088">
    <property type="component" value="Chromosome"/>
</dbReference>
<gene>
    <name evidence="1" type="ORF">ATM17_07870</name>
</gene>
<proteinExistence type="predicted"/>
<keyword evidence="2" id="KW-1185">Reference proteome</keyword>
<organism evidence="1 2">
    <name type="scientific">Sphingopyxis macrogoltabida</name>
    <name type="common">Sphingomonas macrogoltabidus</name>
    <dbReference type="NCBI Taxonomy" id="33050"/>
    <lineage>
        <taxon>Bacteria</taxon>
        <taxon>Pseudomonadati</taxon>
        <taxon>Pseudomonadota</taxon>
        <taxon>Alphaproteobacteria</taxon>
        <taxon>Sphingomonadales</taxon>
        <taxon>Sphingomonadaceae</taxon>
        <taxon>Sphingopyxis</taxon>
    </lineage>
</organism>
<accession>A0AAC8YZ57</accession>
<reference evidence="2" key="1">
    <citation type="submission" date="2015-11" db="EMBL/GenBank/DDBJ databases">
        <title>Complete genome sequence of a polyethylene-glycol degrader Sphingopyxis macrogoltabida 203N (NBRC 111659).</title>
        <authorList>
            <person name="Yoshiyuki O."/>
            <person name="Shouta N."/>
            <person name="Nagata Y."/>
            <person name="Numata M."/>
            <person name="Tsuchikane K."/>
            <person name="Hosoyama A."/>
            <person name="Yamazoe A."/>
            <person name="Tsuda M."/>
            <person name="Fujita N."/>
            <person name="Kawai F."/>
        </authorList>
    </citation>
    <scope>NUCLEOTIDE SEQUENCE [LARGE SCALE GENOMIC DNA]</scope>
    <source>
        <strain evidence="2">203N</strain>
    </source>
</reference>
<dbReference type="EMBL" id="CP013344">
    <property type="protein sequence ID" value="AMU88958.1"/>
    <property type="molecule type" value="Genomic_DNA"/>
</dbReference>
<dbReference type="KEGG" id="smaz:LH19_12020"/>
<evidence type="ECO:0000313" key="2">
    <source>
        <dbReference type="Proteomes" id="UP000076088"/>
    </source>
</evidence>
<sequence>MLVNNLIVEIADDGNPLTFLDFKVHYIGKSFSQKVWKRLTGHTKMQKILTVEREIGSSPDARSRFEISLIILRVAGLTDVPIVGAIDENPLVGPNPIVQMIDYSDEASFDRFLHQSPVQLGDECLTREVEALLINRFRPDHNEIKYSKYPNIAGGMRSNGYSQTGLTIERLPAILYTDYQPATSLADVHPDYKFPDEPAPQIPLVQMLLGTIEE</sequence>
<reference evidence="1 2" key="2">
    <citation type="journal article" date="2016" name="Genome Announc.">
        <title>Complete Genome Sequence of Sphingopyxis macrogoltabida Strain 203N (NBRC 111659), a Polyethylene Glycol Degrader.</title>
        <authorList>
            <person name="Ohtsubo Y."/>
            <person name="Nonoyama S."/>
            <person name="Nagata Y."/>
            <person name="Numata M."/>
            <person name="Tsuchikane K."/>
            <person name="Hosoyama A."/>
            <person name="Yamazoe A."/>
            <person name="Tsuda M."/>
            <person name="Fujita N."/>
            <person name="Kawai F."/>
        </authorList>
    </citation>
    <scope>NUCLEOTIDE SEQUENCE [LARGE SCALE GENOMIC DNA]</scope>
    <source>
        <strain evidence="1 2">203N</strain>
    </source>
</reference>